<evidence type="ECO:0000313" key="1">
    <source>
        <dbReference type="EMBL" id="PVD28695.1"/>
    </source>
</evidence>
<sequence length="116" mass="13243">MSSIDLQVAVTVLELTVDIDTAALIFKNCSQMMAYLATLVTHHSRFAFSSFLQAGGTVFYQGDIIVDSNVARFIYPSLYSKKRRHKRATVRMRKRLWKNGVVPYIFTDTLSEPHCH</sequence>
<protein>
    <submittedName>
        <fullName evidence="1">Uncharacterized protein</fullName>
    </submittedName>
</protein>
<name>A0A2T7P5J2_POMCA</name>
<dbReference type="AlphaFoldDB" id="A0A2T7P5J2"/>
<keyword evidence="2" id="KW-1185">Reference proteome</keyword>
<dbReference type="Proteomes" id="UP000245119">
    <property type="component" value="Linkage Group LG6"/>
</dbReference>
<dbReference type="OrthoDB" id="291007at2759"/>
<reference evidence="1 2" key="1">
    <citation type="submission" date="2018-04" db="EMBL/GenBank/DDBJ databases">
        <title>The genome of golden apple snail Pomacea canaliculata provides insight into stress tolerance and invasive adaptation.</title>
        <authorList>
            <person name="Liu C."/>
            <person name="Liu B."/>
            <person name="Ren Y."/>
            <person name="Zhang Y."/>
            <person name="Wang H."/>
            <person name="Li S."/>
            <person name="Jiang F."/>
            <person name="Yin L."/>
            <person name="Zhang G."/>
            <person name="Qian W."/>
            <person name="Fan W."/>
        </authorList>
    </citation>
    <scope>NUCLEOTIDE SEQUENCE [LARGE SCALE GENOMIC DNA]</scope>
    <source>
        <strain evidence="1">SZHN2017</strain>
        <tissue evidence="1">Muscle</tissue>
    </source>
</reference>
<evidence type="ECO:0000313" key="2">
    <source>
        <dbReference type="Proteomes" id="UP000245119"/>
    </source>
</evidence>
<proteinExistence type="predicted"/>
<dbReference type="EMBL" id="PZQS01000006">
    <property type="protein sequence ID" value="PVD28695.1"/>
    <property type="molecule type" value="Genomic_DNA"/>
</dbReference>
<comment type="caution">
    <text evidence="1">The sequence shown here is derived from an EMBL/GenBank/DDBJ whole genome shotgun (WGS) entry which is preliminary data.</text>
</comment>
<accession>A0A2T7P5J2</accession>
<gene>
    <name evidence="1" type="ORF">C0Q70_11289</name>
</gene>
<organism evidence="1 2">
    <name type="scientific">Pomacea canaliculata</name>
    <name type="common">Golden apple snail</name>
    <dbReference type="NCBI Taxonomy" id="400727"/>
    <lineage>
        <taxon>Eukaryota</taxon>
        <taxon>Metazoa</taxon>
        <taxon>Spiralia</taxon>
        <taxon>Lophotrochozoa</taxon>
        <taxon>Mollusca</taxon>
        <taxon>Gastropoda</taxon>
        <taxon>Caenogastropoda</taxon>
        <taxon>Architaenioglossa</taxon>
        <taxon>Ampullarioidea</taxon>
        <taxon>Ampullariidae</taxon>
        <taxon>Pomacea</taxon>
    </lineage>
</organism>